<dbReference type="EMBL" id="LR131271">
    <property type="protein sequence ID" value="VDR28737.1"/>
    <property type="molecule type" value="Genomic_DNA"/>
</dbReference>
<keyword evidence="5 10" id="KW-0812">Transmembrane</keyword>
<accession>A0A3P8K025</accession>
<proteinExistence type="inferred from homology"/>
<keyword evidence="3" id="KW-0813">Transport</keyword>
<dbReference type="GO" id="GO:0006813">
    <property type="term" value="P:potassium ion transport"/>
    <property type="evidence" value="ECO:0007669"/>
    <property type="project" value="InterPro"/>
</dbReference>
<comment type="similarity">
    <text evidence="2">Belongs to the AAE transporter (TC 2.A.81) family.</text>
</comment>
<dbReference type="Proteomes" id="UP000274346">
    <property type="component" value="Chromosome"/>
</dbReference>
<protein>
    <submittedName>
        <fullName evidence="12">Putative transporter</fullName>
    </submittedName>
</protein>
<dbReference type="GO" id="GO:0005886">
    <property type="term" value="C:plasma membrane"/>
    <property type="evidence" value="ECO:0007669"/>
    <property type="project" value="UniProtKB-SubCell"/>
</dbReference>
<evidence type="ECO:0000256" key="1">
    <source>
        <dbReference type="ARBA" id="ARBA00004651"/>
    </source>
</evidence>
<evidence type="ECO:0000256" key="5">
    <source>
        <dbReference type="ARBA" id="ARBA00022692"/>
    </source>
</evidence>
<dbReference type="InterPro" id="IPR006037">
    <property type="entry name" value="RCK_C"/>
</dbReference>
<dbReference type="SUPFAM" id="SSF116726">
    <property type="entry name" value="TrkA C-terminal domain-like"/>
    <property type="match status" value="1"/>
</dbReference>
<dbReference type="AlphaFoldDB" id="A0A3P8K025"/>
<evidence type="ECO:0000256" key="10">
    <source>
        <dbReference type="SAM" id="Phobius"/>
    </source>
</evidence>
<dbReference type="InterPro" id="IPR050144">
    <property type="entry name" value="AAE_transporter"/>
</dbReference>
<evidence type="ECO:0000256" key="9">
    <source>
        <dbReference type="SAM" id="MobiDB-lite"/>
    </source>
</evidence>
<evidence type="ECO:0000256" key="6">
    <source>
        <dbReference type="ARBA" id="ARBA00022737"/>
    </source>
</evidence>
<keyword evidence="8 10" id="KW-0472">Membrane</keyword>
<dbReference type="Gene3D" id="3.30.70.1450">
    <property type="entry name" value="Regulator of K+ conductance, C-terminal domain"/>
    <property type="match status" value="1"/>
</dbReference>
<dbReference type="KEGG" id="rtg:NCTC13098_05123"/>
<dbReference type="InterPro" id="IPR006512">
    <property type="entry name" value="YidE_YbjL"/>
</dbReference>
<organism evidence="12 13">
    <name type="scientific">Raoultella terrigena</name>
    <name type="common">Klebsiella terrigena</name>
    <dbReference type="NCBI Taxonomy" id="577"/>
    <lineage>
        <taxon>Bacteria</taxon>
        <taxon>Pseudomonadati</taxon>
        <taxon>Pseudomonadota</taxon>
        <taxon>Gammaproteobacteria</taxon>
        <taxon>Enterobacterales</taxon>
        <taxon>Enterobacteriaceae</taxon>
        <taxon>Klebsiella/Raoultella group</taxon>
        <taxon>Raoultella</taxon>
    </lineage>
</organism>
<keyword evidence="6" id="KW-0677">Repeat</keyword>
<feature type="region of interest" description="Disordered" evidence="9">
    <location>
        <begin position="218"/>
        <end position="246"/>
    </location>
</feature>
<dbReference type="PANTHER" id="PTHR30445:SF10">
    <property type="entry name" value="TRANSPORT PROTEIN YBJL-RELATED"/>
    <property type="match status" value="1"/>
</dbReference>
<comment type="subcellular location">
    <subcellularLocation>
        <location evidence="1">Cell membrane</location>
        <topology evidence="1">Multi-pass membrane protein</topology>
    </subcellularLocation>
</comment>
<evidence type="ECO:0000256" key="7">
    <source>
        <dbReference type="ARBA" id="ARBA00022989"/>
    </source>
</evidence>
<sequence length="246" mass="26885">MLALVMVGSAMLLALGLGKLFGWDIGLTAGMLAGAMTSTPVLVGAGDTLRHFGLPADQLALSLDHLSLGYALTYLVGLVSLIVGARYMPKLQHQDLQTSAQQIARERGLDTDSKRKVYLPVIRAYRVGPELVAWADGKNLRELGIYRQTGCYIERIRRNGILANPDGDAVLQKGDDIALVGYPDAHARLDPSFRNGKEVFDRDLLDMRIVTEEIVVKKPQCGGPPSRPAEADRSRLFLKPRDPQPD</sequence>
<feature type="domain" description="RCK C-terminal" evidence="11">
    <location>
        <begin position="109"/>
        <end position="195"/>
    </location>
</feature>
<evidence type="ECO:0000313" key="12">
    <source>
        <dbReference type="EMBL" id="VDR28737.1"/>
    </source>
</evidence>
<feature type="transmembrane region" description="Helical" evidence="10">
    <location>
        <begin position="68"/>
        <end position="88"/>
    </location>
</feature>
<dbReference type="InterPro" id="IPR036721">
    <property type="entry name" value="RCK_C_sf"/>
</dbReference>
<dbReference type="PANTHER" id="PTHR30445">
    <property type="entry name" value="K(+)_H(+) ANTIPORTER SUBUNIT KHTT"/>
    <property type="match status" value="1"/>
</dbReference>
<dbReference type="PROSITE" id="PS51202">
    <property type="entry name" value="RCK_C"/>
    <property type="match status" value="1"/>
</dbReference>
<feature type="compositionally biased region" description="Basic and acidic residues" evidence="9">
    <location>
        <begin position="229"/>
        <end position="246"/>
    </location>
</feature>
<gene>
    <name evidence="12" type="ORF">NCTC13098_05123</name>
</gene>
<dbReference type="GO" id="GO:0008324">
    <property type="term" value="F:monoatomic cation transmembrane transporter activity"/>
    <property type="evidence" value="ECO:0007669"/>
    <property type="project" value="InterPro"/>
</dbReference>
<keyword evidence="7 10" id="KW-1133">Transmembrane helix</keyword>
<evidence type="ECO:0000256" key="3">
    <source>
        <dbReference type="ARBA" id="ARBA00022448"/>
    </source>
</evidence>
<evidence type="ECO:0000256" key="4">
    <source>
        <dbReference type="ARBA" id="ARBA00022475"/>
    </source>
</evidence>
<evidence type="ECO:0000256" key="2">
    <source>
        <dbReference type="ARBA" id="ARBA00009854"/>
    </source>
</evidence>
<evidence type="ECO:0000313" key="13">
    <source>
        <dbReference type="Proteomes" id="UP000274346"/>
    </source>
</evidence>
<name>A0A3P8K025_RAOTE</name>
<dbReference type="Pfam" id="PF02080">
    <property type="entry name" value="TrkA_C"/>
    <property type="match status" value="1"/>
</dbReference>
<reference evidence="12 13" key="1">
    <citation type="submission" date="2018-12" db="EMBL/GenBank/DDBJ databases">
        <authorList>
            <consortium name="Pathogen Informatics"/>
        </authorList>
    </citation>
    <scope>NUCLEOTIDE SEQUENCE [LARGE SCALE GENOMIC DNA]</scope>
    <source>
        <strain evidence="12 13">NCTC13098</strain>
    </source>
</reference>
<evidence type="ECO:0000256" key="8">
    <source>
        <dbReference type="ARBA" id="ARBA00023136"/>
    </source>
</evidence>
<dbReference type="FunFam" id="3.30.70.1450:FF:000003">
    <property type="entry name" value="Putative transport protein YbjL"/>
    <property type="match status" value="1"/>
</dbReference>
<keyword evidence="4" id="KW-1003">Cell membrane</keyword>
<dbReference type="Pfam" id="PF06826">
    <property type="entry name" value="Asp-Al_Ex"/>
    <property type="match status" value="1"/>
</dbReference>
<evidence type="ECO:0000259" key="11">
    <source>
        <dbReference type="PROSITE" id="PS51202"/>
    </source>
</evidence>